<dbReference type="STRING" id="576137.A0A1L7XLI8"/>
<reference evidence="2 3" key="1">
    <citation type="submission" date="2016-03" db="EMBL/GenBank/DDBJ databases">
        <authorList>
            <person name="Ploux O."/>
        </authorList>
    </citation>
    <scope>NUCLEOTIDE SEQUENCE [LARGE SCALE GENOMIC DNA]</scope>
    <source>
        <strain evidence="2 3">UAMH 11012</strain>
    </source>
</reference>
<organism evidence="2 3">
    <name type="scientific">Phialocephala subalpina</name>
    <dbReference type="NCBI Taxonomy" id="576137"/>
    <lineage>
        <taxon>Eukaryota</taxon>
        <taxon>Fungi</taxon>
        <taxon>Dikarya</taxon>
        <taxon>Ascomycota</taxon>
        <taxon>Pezizomycotina</taxon>
        <taxon>Leotiomycetes</taxon>
        <taxon>Helotiales</taxon>
        <taxon>Mollisiaceae</taxon>
        <taxon>Phialocephala</taxon>
        <taxon>Phialocephala fortinii species complex</taxon>
    </lineage>
</organism>
<dbReference type="Gene3D" id="1.20.120.520">
    <property type="entry name" value="nmb1532 protein domain like"/>
    <property type="match status" value="1"/>
</dbReference>
<dbReference type="EMBL" id="FJOG01000033">
    <property type="protein sequence ID" value="CZR65874.1"/>
    <property type="molecule type" value="Genomic_DNA"/>
</dbReference>
<sequence length="280" mass="31743">MDPSTNSAKPWADTPLALIPTPIFLTKKVNPYLPISTSPQTHYLQHDLFTSGASHMCMVHNSIFRGYNSIYHQAPHITSANAADFIGYCLTWHKFLKSHADNEDNSLFPRTEELLDDKTIFEESHKEHDAFIPGVAKFHEYLVNLKSPSEFEGTKLLEIMATFQEPFEAHMRSEVSTIAALAQHPKTPKEGSEEERTTQAAFDTREGNAILKAGVTDVLPFFLFNFDSEFEDGIWRDWPPIPGPVRWGLMGVARVMHSGWWKFASCDAGRRRKELYAVGE</sequence>
<keyword evidence="3" id="KW-1185">Reference proteome</keyword>
<accession>A0A1L7XLI8</accession>
<evidence type="ECO:0000259" key="1">
    <source>
        <dbReference type="Pfam" id="PF01814"/>
    </source>
</evidence>
<dbReference type="Pfam" id="PF01814">
    <property type="entry name" value="Hemerythrin"/>
    <property type="match status" value="1"/>
</dbReference>
<feature type="domain" description="Hemerythrin-like" evidence="1">
    <location>
        <begin position="59"/>
        <end position="179"/>
    </location>
</feature>
<protein>
    <recommendedName>
        <fullName evidence="1">Hemerythrin-like domain-containing protein</fullName>
    </recommendedName>
</protein>
<proteinExistence type="predicted"/>
<dbReference type="PANTHER" id="PTHR38048:SF2">
    <property type="entry name" value="HEMERYTHRIN-LIKE DOMAIN-CONTAINING PROTEIN"/>
    <property type="match status" value="1"/>
</dbReference>
<dbReference type="Proteomes" id="UP000184330">
    <property type="component" value="Unassembled WGS sequence"/>
</dbReference>
<name>A0A1L7XLI8_9HELO</name>
<evidence type="ECO:0000313" key="2">
    <source>
        <dbReference type="EMBL" id="CZR65874.1"/>
    </source>
</evidence>
<dbReference type="PANTHER" id="PTHR38048">
    <property type="entry name" value="EXPRESSED PROTEIN"/>
    <property type="match status" value="1"/>
</dbReference>
<dbReference type="InterPro" id="IPR012312">
    <property type="entry name" value="Hemerythrin-like"/>
</dbReference>
<dbReference type="OrthoDB" id="58416at2759"/>
<dbReference type="AlphaFoldDB" id="A0A1L7XLI8"/>
<gene>
    <name evidence="2" type="ORF">PAC_15774</name>
</gene>
<evidence type="ECO:0000313" key="3">
    <source>
        <dbReference type="Proteomes" id="UP000184330"/>
    </source>
</evidence>
<dbReference type="InterPro" id="IPR053206">
    <property type="entry name" value="Dimeric_xanthone_biosynth"/>
</dbReference>